<evidence type="ECO:0000256" key="3">
    <source>
        <dbReference type="ARBA" id="ARBA00022737"/>
    </source>
</evidence>
<dbReference type="InterPro" id="IPR022100">
    <property type="entry name" value="WDHD1/CFT4_beta-prop_2nd"/>
</dbReference>
<protein>
    <recommendedName>
        <fullName evidence="12">Minichromosome loss protein Mcl1 middle region domain-containing protein</fullName>
    </recommendedName>
</protein>
<dbReference type="InterPro" id="IPR015943">
    <property type="entry name" value="WD40/YVTN_repeat-like_dom_sf"/>
</dbReference>
<evidence type="ECO:0000256" key="6">
    <source>
        <dbReference type="SAM" id="MobiDB-lite"/>
    </source>
</evidence>
<keyword evidence="11" id="KW-1185">Reference proteome</keyword>
<evidence type="ECO:0000259" key="7">
    <source>
        <dbReference type="Pfam" id="PF12341"/>
    </source>
</evidence>
<dbReference type="Proteomes" id="UP001234581">
    <property type="component" value="Unassembled WGS sequence"/>
</dbReference>
<dbReference type="SUPFAM" id="SSF50978">
    <property type="entry name" value="WD40 repeat-like"/>
    <property type="match status" value="1"/>
</dbReference>
<dbReference type="Pfam" id="PF12341">
    <property type="entry name" value="Mcl1_mid"/>
    <property type="match status" value="1"/>
</dbReference>
<dbReference type="GO" id="GO:0006261">
    <property type="term" value="P:DNA-templated DNA replication"/>
    <property type="evidence" value="ECO:0007669"/>
    <property type="project" value="TreeGrafter"/>
</dbReference>
<dbReference type="InterPro" id="IPR001680">
    <property type="entry name" value="WD40_rpt"/>
</dbReference>
<evidence type="ECO:0000259" key="8">
    <source>
        <dbReference type="Pfam" id="PF20946"/>
    </source>
</evidence>
<dbReference type="Gene3D" id="2.130.10.10">
    <property type="entry name" value="YVTN repeat-like/Quinoprotein amine dehydrogenase"/>
    <property type="match status" value="2"/>
</dbReference>
<dbReference type="Pfam" id="PF20946">
    <property type="entry name" value="Ctf4_C"/>
    <property type="match status" value="1"/>
</dbReference>
<feature type="compositionally biased region" description="Acidic residues" evidence="6">
    <location>
        <begin position="356"/>
        <end position="377"/>
    </location>
</feature>
<sequence length="879" mass="97429">MSARETGSLSTTSAHTYGHTSIVYKSNGSEIITGGNDSLVHVYNVNDITAEPTVITEHTEAVITLICNKEGFVSAGEDGAVIHYRNNTNAFDKYLARSTVPVRCLSYSANGTKVAVASDEDVIRLILIQDITKVVALYGHKKTVKCVAHSPVDDYLLSSDCDGDVLIWDLNHSDGVPKAVKTLNGAVTKADSESNILGTVAWRPDGKQFAFAGRIFDICVYNTKGWSKVASLEDGHYDEISTLAWSPSGHYLCTAGRDKQVIIWHVEQKKILAKRDSKDVVSGIAWSPTENQLAFTDCQGQLSLWKNPIDTNGGLPHPAKRQNAIDELDKLFDEDMSQLNIGERSKPKSKPKNDLIDGEAEDDAGDDDDGDDLEDQGEDLEGDVEMMSDMDDFVIDDDGAGYVEERNGAAGSRPGAMVRTATSRGPVHRLTEQPCFQPGATSFRNMDPTNPSIPREGERRYLAFNMFGVVYTIYQGTHSVVSVEFHNQSNHRNFHFSDYMHYTMAAIGEEGAVFAVAGGDSKPVDDDIEDNETAKASVLHYRPLSNWAGGSEWTVYLPPGEDVESVAINNGSVIAATSAGYVRMYTIAGVQIHLFRLENIVSMVGHGSLAMFVYKLGTSFDGYQNLEFMLMDTLSQDVIQKDRLPLQRNTQLTWIGFSEAMQAAMADSTGVVSVLHRQRMMGQSSWVPIFDGEAVAHAHQRTERYWPIGLMRNELMCLVVKGSNKAPYFPRPPVDNVGLRMPTTHYETEVGQLEEKHLRIHYMTLHEKAEQQAAGLEDEYDMEFSATDLEMDKALLSLIQLACKDDKLQRVLDLAYALHSGRSVDAAIKIATHHKLTTLAEKIMQIKEQKFMDNHNNAGTLRRRSLSNDDDYMSKRPRI</sequence>
<dbReference type="PANTHER" id="PTHR19932:SF10">
    <property type="entry name" value="WD REPEAT AND HMG-BOX DNA-BINDING PROTEIN 1"/>
    <property type="match status" value="1"/>
</dbReference>
<comment type="caution">
    <text evidence="10">The sequence shown here is derived from an EMBL/GenBank/DDBJ whole genome shotgun (WGS) entry which is preliminary data.</text>
</comment>
<dbReference type="InterPro" id="IPR048591">
    <property type="entry name" value="WDHD1/CFT4_hel"/>
</dbReference>
<name>A0AAD7VA61_9FUNG</name>
<evidence type="ECO:0000256" key="4">
    <source>
        <dbReference type="ARBA" id="ARBA00023242"/>
    </source>
</evidence>
<evidence type="ECO:0000256" key="5">
    <source>
        <dbReference type="PROSITE-ProRule" id="PRU00221"/>
    </source>
</evidence>
<dbReference type="PANTHER" id="PTHR19932">
    <property type="entry name" value="WD REPEAT AND HMG-BOX DNA BINDING PROTEIN"/>
    <property type="match status" value="1"/>
</dbReference>
<evidence type="ECO:0000256" key="1">
    <source>
        <dbReference type="ARBA" id="ARBA00004123"/>
    </source>
</evidence>
<gene>
    <name evidence="10" type="ORF">O0I10_002704</name>
</gene>
<dbReference type="InterPro" id="IPR036322">
    <property type="entry name" value="WD40_repeat_dom_sf"/>
</dbReference>
<dbReference type="GeneID" id="83210120"/>
<dbReference type="EMBL" id="JARTCD010000008">
    <property type="protein sequence ID" value="KAJ8661438.1"/>
    <property type="molecule type" value="Genomic_DNA"/>
</dbReference>
<dbReference type="SMART" id="SM00320">
    <property type="entry name" value="WD40"/>
    <property type="match status" value="7"/>
</dbReference>
<feature type="region of interest" description="Disordered" evidence="6">
    <location>
        <begin position="430"/>
        <end position="454"/>
    </location>
</feature>
<comment type="subcellular location">
    <subcellularLocation>
        <location evidence="1">Nucleus</location>
    </subcellularLocation>
</comment>
<evidence type="ECO:0000313" key="11">
    <source>
        <dbReference type="Proteomes" id="UP001234581"/>
    </source>
</evidence>
<dbReference type="GO" id="GO:0043596">
    <property type="term" value="C:nuclear replication fork"/>
    <property type="evidence" value="ECO:0007669"/>
    <property type="project" value="TreeGrafter"/>
</dbReference>
<feature type="domain" description="WDHD1/CFT4 helical bundle" evidence="8">
    <location>
        <begin position="751"/>
        <end position="852"/>
    </location>
</feature>
<dbReference type="InterPro" id="IPR057646">
    <property type="entry name" value="WD40_WDHD1_1st"/>
</dbReference>
<dbReference type="RefSeq" id="XP_058346351.1">
    <property type="nucleotide sequence ID" value="XM_058482784.1"/>
</dbReference>
<reference evidence="10 11" key="1">
    <citation type="submission" date="2023-03" db="EMBL/GenBank/DDBJ databases">
        <title>Genome sequence of Lichtheimia ornata CBS 291.66.</title>
        <authorList>
            <person name="Mohabir J.T."/>
            <person name="Shea T.P."/>
            <person name="Kurbessoian T."/>
            <person name="Berby B."/>
            <person name="Fontaine J."/>
            <person name="Livny J."/>
            <person name="Gnirke A."/>
            <person name="Stajich J.E."/>
            <person name="Cuomo C.A."/>
        </authorList>
    </citation>
    <scope>NUCLEOTIDE SEQUENCE [LARGE SCALE GENOMIC DNA]</scope>
    <source>
        <strain evidence="10">CBS 291.66</strain>
    </source>
</reference>
<feature type="region of interest" description="Disordered" evidence="6">
    <location>
        <begin position="338"/>
        <end position="377"/>
    </location>
</feature>
<feature type="compositionally biased region" description="Polar residues" evidence="6">
    <location>
        <begin position="439"/>
        <end position="452"/>
    </location>
</feature>
<dbReference type="PROSITE" id="PS50294">
    <property type="entry name" value="WD_REPEATS_REGION"/>
    <property type="match status" value="2"/>
</dbReference>
<dbReference type="PROSITE" id="PS50082">
    <property type="entry name" value="WD_REPEATS_2"/>
    <property type="match status" value="2"/>
</dbReference>
<proteinExistence type="predicted"/>
<feature type="region of interest" description="Disordered" evidence="6">
    <location>
        <begin position="854"/>
        <end position="879"/>
    </location>
</feature>
<feature type="domain" description="WDHD1 first WD40" evidence="9">
    <location>
        <begin position="14"/>
        <end position="303"/>
    </location>
</feature>
<evidence type="ECO:0008006" key="12">
    <source>
        <dbReference type="Google" id="ProtNLM"/>
    </source>
</evidence>
<keyword evidence="4" id="KW-0539">Nucleus</keyword>
<organism evidence="10 11">
    <name type="scientific">Lichtheimia ornata</name>
    <dbReference type="NCBI Taxonomy" id="688661"/>
    <lineage>
        <taxon>Eukaryota</taxon>
        <taxon>Fungi</taxon>
        <taxon>Fungi incertae sedis</taxon>
        <taxon>Mucoromycota</taxon>
        <taxon>Mucoromycotina</taxon>
        <taxon>Mucoromycetes</taxon>
        <taxon>Mucorales</taxon>
        <taxon>Lichtheimiaceae</taxon>
        <taxon>Lichtheimia</taxon>
    </lineage>
</organism>
<feature type="domain" description="WDHD1/CFT4 second beta-propeller" evidence="7">
    <location>
        <begin position="435"/>
        <end position="742"/>
    </location>
</feature>
<dbReference type="GO" id="GO:0003682">
    <property type="term" value="F:chromatin binding"/>
    <property type="evidence" value="ECO:0007669"/>
    <property type="project" value="TreeGrafter"/>
</dbReference>
<feature type="compositionally biased region" description="Basic and acidic residues" evidence="6">
    <location>
        <begin position="343"/>
        <end position="355"/>
    </location>
</feature>
<evidence type="ECO:0000313" key="10">
    <source>
        <dbReference type="EMBL" id="KAJ8661438.1"/>
    </source>
</evidence>
<feature type="repeat" description="WD" evidence="5">
    <location>
        <begin position="233"/>
        <end position="274"/>
    </location>
</feature>
<dbReference type="GO" id="GO:0000278">
    <property type="term" value="P:mitotic cell cycle"/>
    <property type="evidence" value="ECO:0007669"/>
    <property type="project" value="TreeGrafter"/>
</dbReference>
<feature type="repeat" description="WD" evidence="5">
    <location>
        <begin position="137"/>
        <end position="178"/>
    </location>
</feature>
<dbReference type="PROSITE" id="PS00678">
    <property type="entry name" value="WD_REPEATS_1"/>
    <property type="match status" value="1"/>
</dbReference>
<evidence type="ECO:0000256" key="2">
    <source>
        <dbReference type="ARBA" id="ARBA00022574"/>
    </source>
</evidence>
<accession>A0AAD7VA61</accession>
<keyword evidence="2 5" id="KW-0853">WD repeat</keyword>
<dbReference type="Pfam" id="PF24817">
    <property type="entry name" value="WD40_WDHD1_1st"/>
    <property type="match status" value="1"/>
</dbReference>
<dbReference type="AlphaFoldDB" id="A0AAD7VA61"/>
<evidence type="ECO:0000259" key="9">
    <source>
        <dbReference type="Pfam" id="PF24817"/>
    </source>
</evidence>
<keyword evidence="3" id="KW-0677">Repeat</keyword>
<dbReference type="InterPro" id="IPR019775">
    <property type="entry name" value="WD40_repeat_CS"/>
</dbReference>
<dbReference type="GO" id="GO:0006281">
    <property type="term" value="P:DNA repair"/>
    <property type="evidence" value="ECO:0007669"/>
    <property type="project" value="TreeGrafter"/>
</dbReference>